<dbReference type="AlphaFoldDB" id="A0A4R6CV83"/>
<accession>A0A4R6CV83</accession>
<comment type="caution">
    <text evidence="3">The sequence shown here is derived from an EMBL/GenBank/DDBJ whole genome shotgun (WGS) entry which is preliminary data.</text>
</comment>
<name>A0A4R6CV83_9LACO</name>
<feature type="region of interest" description="Disordered" evidence="1">
    <location>
        <begin position="1"/>
        <end position="26"/>
    </location>
</feature>
<dbReference type="Proteomes" id="UP000295195">
    <property type="component" value="Unassembled WGS sequence"/>
</dbReference>
<reference evidence="2 4" key="2">
    <citation type="submission" date="2019-01" db="EMBL/GenBank/DDBJ databases">
        <title>The genome sequence of Lactobacillus crispatus L49.</title>
        <authorList>
            <person name="Zhong J."/>
            <person name="Zhang J."/>
        </authorList>
    </citation>
    <scope>NUCLEOTIDE SEQUENCE [LARGE SCALE GENOMIC DNA]</scope>
    <source>
        <strain evidence="2 4">L49</strain>
    </source>
</reference>
<evidence type="ECO:0000313" key="5">
    <source>
        <dbReference type="Proteomes" id="UP000295195"/>
    </source>
</evidence>
<evidence type="ECO:0000313" key="4">
    <source>
        <dbReference type="Proteomes" id="UP000289808"/>
    </source>
</evidence>
<dbReference type="EMBL" id="SCLX01000011">
    <property type="protein sequence ID" value="RXF58934.1"/>
    <property type="molecule type" value="Genomic_DNA"/>
</dbReference>
<proteinExistence type="predicted"/>
<dbReference type="Proteomes" id="UP000289808">
    <property type="component" value="Unassembled WGS sequence"/>
</dbReference>
<evidence type="ECO:0000313" key="2">
    <source>
        <dbReference type="EMBL" id="RXF58934.1"/>
    </source>
</evidence>
<sequence length="92" mass="10203">MMNRNDLNTDVRTQINPEDEVKAEPKSGYTQVKDLMDTVHGYCMDYTKMSFDFIHENKDLVKDVVKIGCKTAMVACVAGASIAIAKIVSGKD</sequence>
<feature type="compositionally biased region" description="Polar residues" evidence="1">
    <location>
        <begin position="1"/>
        <end position="16"/>
    </location>
</feature>
<gene>
    <name evidence="3" type="ORF">CEE75_01350</name>
    <name evidence="2" type="ORF">ERD32_02995</name>
</gene>
<evidence type="ECO:0000313" key="3">
    <source>
        <dbReference type="EMBL" id="TDN34006.1"/>
    </source>
</evidence>
<reference evidence="3 5" key="1">
    <citation type="submission" date="2017-06" db="EMBL/GenBank/DDBJ databases">
        <authorList>
            <person name="Swanenburg J."/>
            <person name="Kort R."/>
        </authorList>
    </citation>
    <scope>NUCLEOTIDE SEQUENCE [LARGE SCALE GENOMIC DNA]</scope>
    <source>
        <strain evidence="3 5">RL05</strain>
    </source>
</reference>
<dbReference type="EMBL" id="NKLP01000023">
    <property type="protein sequence ID" value="TDN34006.1"/>
    <property type="molecule type" value="Genomic_DNA"/>
</dbReference>
<evidence type="ECO:0000256" key="1">
    <source>
        <dbReference type="SAM" id="MobiDB-lite"/>
    </source>
</evidence>
<organism evidence="3 5">
    <name type="scientific">Lactobacillus crispatus</name>
    <dbReference type="NCBI Taxonomy" id="47770"/>
    <lineage>
        <taxon>Bacteria</taxon>
        <taxon>Bacillati</taxon>
        <taxon>Bacillota</taxon>
        <taxon>Bacilli</taxon>
        <taxon>Lactobacillales</taxon>
        <taxon>Lactobacillaceae</taxon>
        <taxon>Lactobacillus</taxon>
    </lineage>
</organism>
<protein>
    <submittedName>
        <fullName evidence="3">Uncharacterized protein</fullName>
    </submittedName>
</protein>